<evidence type="ECO:0000313" key="2">
    <source>
        <dbReference type="Proteomes" id="UP000490939"/>
    </source>
</evidence>
<dbReference type="Proteomes" id="UP000490939">
    <property type="component" value="Unassembled WGS sequence"/>
</dbReference>
<gene>
    <name evidence="1" type="ORF">EG327_002691</name>
</gene>
<name>A0A8H3VL28_VENIN</name>
<accession>A0A8H3VL28</accession>
<organism evidence="1 2">
    <name type="scientific">Venturia inaequalis</name>
    <name type="common">Apple scab fungus</name>
    <dbReference type="NCBI Taxonomy" id="5025"/>
    <lineage>
        <taxon>Eukaryota</taxon>
        <taxon>Fungi</taxon>
        <taxon>Dikarya</taxon>
        <taxon>Ascomycota</taxon>
        <taxon>Pezizomycotina</taxon>
        <taxon>Dothideomycetes</taxon>
        <taxon>Pleosporomycetidae</taxon>
        <taxon>Venturiales</taxon>
        <taxon>Venturiaceae</taxon>
        <taxon>Venturia</taxon>
    </lineage>
</organism>
<sequence>MAQFKHDEASTRQHVCEDTEYGLSVIDQLYQDIIFPQRVLYGIPEGAVATEPSDILEERRRREMGAVTHLNLRLGRLRRFCLWTGWLTTRQLVTSLQSTDPIIRLCIFAQRGVANATSVVAKITPLGTVCSSWRWIPAEVDESRKTHHSNIQGTNIPSPVTTFDPGHVMNNLKAQGLAVPTAREPSPLVGILGTLHTCLPSLILKAARYDAKLEEEHLGKRFRRCCGSDDCKAFLSLDGFAKIFSDEVRMNCTNPESVCGESAKEKEPAKGPVEINMLVTHVATKPIIRATCANVFFVRTMWNKIKKSRW</sequence>
<keyword evidence="2" id="KW-1185">Reference proteome</keyword>
<reference evidence="1 2" key="1">
    <citation type="submission" date="2019-07" db="EMBL/GenBank/DDBJ databases">
        <title>Venturia inaequalis Genome Resource.</title>
        <authorList>
            <person name="Lichtner F.J."/>
        </authorList>
    </citation>
    <scope>NUCLEOTIDE SEQUENCE [LARGE SCALE GENOMIC DNA]</scope>
    <source>
        <strain evidence="1 2">DMI_063113</strain>
    </source>
</reference>
<protein>
    <submittedName>
        <fullName evidence="1">Uncharacterized protein</fullName>
    </submittedName>
</protein>
<evidence type="ECO:0000313" key="1">
    <source>
        <dbReference type="EMBL" id="KAE9989422.1"/>
    </source>
</evidence>
<comment type="caution">
    <text evidence="1">The sequence shown here is derived from an EMBL/GenBank/DDBJ whole genome shotgun (WGS) entry which is preliminary data.</text>
</comment>
<dbReference type="EMBL" id="WNWR01000187">
    <property type="protein sequence ID" value="KAE9989422.1"/>
    <property type="molecule type" value="Genomic_DNA"/>
</dbReference>
<proteinExistence type="predicted"/>
<dbReference type="AlphaFoldDB" id="A0A8H3VL28"/>